<dbReference type="SUPFAM" id="SSF103473">
    <property type="entry name" value="MFS general substrate transporter"/>
    <property type="match status" value="1"/>
</dbReference>
<dbReference type="EMBL" id="JARBDR010000018">
    <property type="protein sequence ID" value="KAJ8321925.1"/>
    <property type="molecule type" value="Genomic_DNA"/>
</dbReference>
<dbReference type="InterPro" id="IPR004156">
    <property type="entry name" value="OATP"/>
</dbReference>
<protein>
    <submittedName>
        <fullName evidence="3">Uncharacterized protein</fullName>
    </submittedName>
</protein>
<organism evidence="3 4">
    <name type="scientific">Tegillarca granosa</name>
    <name type="common">Malaysian cockle</name>
    <name type="synonym">Anadara granosa</name>
    <dbReference type="NCBI Taxonomy" id="220873"/>
    <lineage>
        <taxon>Eukaryota</taxon>
        <taxon>Metazoa</taxon>
        <taxon>Spiralia</taxon>
        <taxon>Lophotrochozoa</taxon>
        <taxon>Mollusca</taxon>
        <taxon>Bivalvia</taxon>
        <taxon>Autobranchia</taxon>
        <taxon>Pteriomorphia</taxon>
        <taxon>Arcoida</taxon>
        <taxon>Arcoidea</taxon>
        <taxon>Arcidae</taxon>
        <taxon>Tegillarca</taxon>
    </lineage>
</organism>
<keyword evidence="1" id="KW-1015">Disulfide bond</keyword>
<comment type="caution">
    <text evidence="3">The sequence shown here is derived from an EMBL/GenBank/DDBJ whole genome shotgun (WGS) entry which is preliminary data.</text>
</comment>
<keyword evidence="4" id="KW-1185">Reference proteome</keyword>
<evidence type="ECO:0000313" key="4">
    <source>
        <dbReference type="Proteomes" id="UP001217089"/>
    </source>
</evidence>
<keyword evidence="2" id="KW-1133">Transmembrane helix</keyword>
<proteinExistence type="predicted"/>
<feature type="transmembrane region" description="Helical" evidence="2">
    <location>
        <begin position="71"/>
        <end position="92"/>
    </location>
</feature>
<dbReference type="PANTHER" id="PTHR11388:SF142">
    <property type="entry name" value="SOLUTE CARRIER ORGANIC ANION TRANSPORTER FAMILY MEMBER 5A1"/>
    <property type="match status" value="1"/>
</dbReference>
<keyword evidence="2" id="KW-0472">Membrane</keyword>
<evidence type="ECO:0000256" key="2">
    <source>
        <dbReference type="SAM" id="Phobius"/>
    </source>
</evidence>
<reference evidence="3 4" key="1">
    <citation type="submission" date="2022-12" db="EMBL/GenBank/DDBJ databases">
        <title>Chromosome-level genome of Tegillarca granosa.</title>
        <authorList>
            <person name="Kim J."/>
        </authorList>
    </citation>
    <scope>NUCLEOTIDE SEQUENCE [LARGE SCALE GENOMIC DNA]</scope>
    <source>
        <strain evidence="3">Teg-2019</strain>
        <tissue evidence="3">Adductor muscle</tissue>
    </source>
</reference>
<feature type="transmembrane region" description="Helical" evidence="2">
    <location>
        <begin position="34"/>
        <end position="59"/>
    </location>
</feature>
<evidence type="ECO:0000313" key="3">
    <source>
        <dbReference type="EMBL" id="KAJ8321925.1"/>
    </source>
</evidence>
<accession>A0ABQ9G077</accession>
<dbReference type="Proteomes" id="UP001217089">
    <property type="component" value="Unassembled WGS sequence"/>
</dbReference>
<feature type="transmembrane region" description="Helical" evidence="2">
    <location>
        <begin position="125"/>
        <end position="146"/>
    </location>
</feature>
<dbReference type="Pfam" id="PF03137">
    <property type="entry name" value="OATP"/>
    <property type="match status" value="1"/>
</dbReference>
<sequence>MQHPRQDEELYVNCSCINNGGSSYPGLCRPNCTMLYPFIGLMLVTGFLSTISAMPFIIFIIRAVTDKDKSLAIGVSTFLQTLLGFFPGPIIVGKIVDSTCVLWTSSCSKQGACALHDNDQLRIKISTIIAVAKSLTLILTVLIYWFSRHKTDWSVEVGIGSHKHAETERFLDKETEMKELEQMSRETSLKLKDIEHDELKTFGSHK</sequence>
<dbReference type="PANTHER" id="PTHR11388">
    <property type="entry name" value="ORGANIC ANION TRANSPORTER"/>
    <property type="match status" value="1"/>
</dbReference>
<keyword evidence="2" id="KW-0812">Transmembrane</keyword>
<name>A0ABQ9G077_TEGGR</name>
<gene>
    <name evidence="3" type="ORF">KUTeg_000396</name>
</gene>
<dbReference type="InterPro" id="IPR036259">
    <property type="entry name" value="MFS_trans_sf"/>
</dbReference>
<evidence type="ECO:0000256" key="1">
    <source>
        <dbReference type="ARBA" id="ARBA00023157"/>
    </source>
</evidence>